<organism evidence="3 4">
    <name type="scientific">Lentzea albida</name>
    <dbReference type="NCBI Taxonomy" id="65499"/>
    <lineage>
        <taxon>Bacteria</taxon>
        <taxon>Bacillati</taxon>
        <taxon>Actinomycetota</taxon>
        <taxon>Actinomycetes</taxon>
        <taxon>Pseudonocardiales</taxon>
        <taxon>Pseudonocardiaceae</taxon>
        <taxon>Lentzea</taxon>
    </lineage>
</organism>
<dbReference type="Proteomes" id="UP000199503">
    <property type="component" value="Unassembled WGS sequence"/>
</dbReference>
<dbReference type="AlphaFoldDB" id="A0A1H9VGL6"/>
<dbReference type="CDD" id="cd00599">
    <property type="entry name" value="GH25_muramidase"/>
    <property type="match status" value="1"/>
</dbReference>
<evidence type="ECO:0000256" key="1">
    <source>
        <dbReference type="ARBA" id="ARBA00010646"/>
    </source>
</evidence>
<comment type="similarity">
    <text evidence="1">Belongs to the glycosyl hydrolase 25 family.</text>
</comment>
<sequence length="534" mass="59400">MAVLDVVRGVDVSRFQKLIDWLKLPKNRDFAYLGMWDWKNAVVDGFLARNIAEADKAGKTIGGYYRVDPTRWTAEQEARRMVDLLRQYGLDQPGRLIPCADIELTNTPGDNAVNWPEWTRAFFAAWRSLTAMPLIIYSSGSWFRSLLGGTADWPPWVRCWVGHTAKYSDPPGLPDEEWAGKTPHESDRAVMHQYSHTGRLPGVEGDVDLDALMPGVRLADITLQAQGGNMVWLPKAKRVNLGANVAGGPYDDVRKPKVCWHFTQGSSLAGARAAFAAYPPHIGYDPKTRELEQYVPLDRHSYAFFNGEADDEYIIQIEVVGFSEQAHLMSDEHVQNIVDDLVDPLEELIGVPPVVIRHGFRGAGEGIVLASPSSPIRISLEELREFSGHLGHQHIPGDGHWDPGKFRIDEVLKRSQGEDDMSWDTPIPKLPSEADPRTEAPAGEMLKWTNVAAWKSADLVEAVNTKLDALLGREAGDIDEVELAKQLLAQGLGSQLGRIDEQQFAQLVKAVNDEADRREKYRVSAPVPEKPVGL</sequence>
<keyword evidence="4" id="KW-1185">Reference proteome</keyword>
<dbReference type="STRING" id="65499.SAMN04488000_118105"/>
<accession>A0A1H9VGL6</accession>
<dbReference type="InterPro" id="IPR017853">
    <property type="entry name" value="GH"/>
</dbReference>
<name>A0A1H9VGL6_9PSEU</name>
<reference evidence="4" key="1">
    <citation type="submission" date="2016-10" db="EMBL/GenBank/DDBJ databases">
        <authorList>
            <person name="Varghese N."/>
            <person name="Submissions S."/>
        </authorList>
    </citation>
    <scope>NUCLEOTIDE SEQUENCE [LARGE SCALE GENOMIC DNA]</scope>
    <source>
        <strain evidence="4">DSM 44437</strain>
    </source>
</reference>
<dbReference type="GO" id="GO:0003796">
    <property type="term" value="F:lysozyme activity"/>
    <property type="evidence" value="ECO:0007669"/>
    <property type="project" value="InterPro"/>
</dbReference>
<gene>
    <name evidence="3" type="ORF">SAMN04488000_118105</name>
</gene>
<dbReference type="RefSeq" id="WP_177230074.1">
    <property type="nucleotide sequence ID" value="NZ_FOFV01000018.1"/>
</dbReference>
<dbReference type="EMBL" id="FOFV01000018">
    <property type="protein sequence ID" value="SES20792.1"/>
    <property type="molecule type" value="Genomic_DNA"/>
</dbReference>
<dbReference type="SUPFAM" id="SSF51445">
    <property type="entry name" value="(Trans)glycosidases"/>
    <property type="match status" value="1"/>
</dbReference>
<feature type="region of interest" description="Disordered" evidence="2">
    <location>
        <begin position="416"/>
        <end position="438"/>
    </location>
</feature>
<proteinExistence type="inferred from homology"/>
<dbReference type="Gene3D" id="3.20.20.80">
    <property type="entry name" value="Glycosidases"/>
    <property type="match status" value="1"/>
</dbReference>
<dbReference type="GO" id="GO:0009253">
    <property type="term" value="P:peptidoglycan catabolic process"/>
    <property type="evidence" value="ECO:0007669"/>
    <property type="project" value="InterPro"/>
</dbReference>
<dbReference type="PANTHER" id="PTHR34135">
    <property type="entry name" value="LYSOZYME"/>
    <property type="match status" value="1"/>
</dbReference>
<dbReference type="Pfam" id="PF01183">
    <property type="entry name" value="Glyco_hydro_25"/>
    <property type="match status" value="1"/>
</dbReference>
<dbReference type="GO" id="GO:0016052">
    <property type="term" value="P:carbohydrate catabolic process"/>
    <property type="evidence" value="ECO:0007669"/>
    <property type="project" value="TreeGrafter"/>
</dbReference>
<protein>
    <submittedName>
        <fullName evidence="3">Lyzozyme M1 (1,4-beta-N-acetylmuramidase), GH25 family</fullName>
    </submittedName>
</protein>
<dbReference type="PANTHER" id="PTHR34135:SF2">
    <property type="entry name" value="LYSOZYME"/>
    <property type="match status" value="1"/>
</dbReference>
<evidence type="ECO:0000313" key="3">
    <source>
        <dbReference type="EMBL" id="SES20792.1"/>
    </source>
</evidence>
<evidence type="ECO:0000256" key="2">
    <source>
        <dbReference type="SAM" id="MobiDB-lite"/>
    </source>
</evidence>
<dbReference type="PROSITE" id="PS51904">
    <property type="entry name" value="GLYCOSYL_HYDROL_F25_2"/>
    <property type="match status" value="1"/>
</dbReference>
<dbReference type="InterPro" id="IPR002053">
    <property type="entry name" value="Glyco_hydro_25"/>
</dbReference>
<evidence type="ECO:0000313" key="4">
    <source>
        <dbReference type="Proteomes" id="UP000199503"/>
    </source>
</evidence>
<dbReference type="GO" id="GO:0016998">
    <property type="term" value="P:cell wall macromolecule catabolic process"/>
    <property type="evidence" value="ECO:0007669"/>
    <property type="project" value="InterPro"/>
</dbReference>